<evidence type="ECO:0000256" key="6">
    <source>
        <dbReference type="ARBA" id="ARBA00023251"/>
    </source>
</evidence>
<dbReference type="PANTHER" id="PTHR42711:SF5">
    <property type="entry name" value="ABC TRANSPORTER ATP-BINDING PROTEIN NATA"/>
    <property type="match status" value="1"/>
</dbReference>
<feature type="region of interest" description="Disordered" evidence="7">
    <location>
        <begin position="327"/>
        <end position="378"/>
    </location>
</feature>
<dbReference type="Pfam" id="PF00005">
    <property type="entry name" value="ABC_tran"/>
    <property type="match status" value="1"/>
</dbReference>
<evidence type="ECO:0000256" key="4">
    <source>
        <dbReference type="ARBA" id="ARBA00022741"/>
    </source>
</evidence>
<keyword evidence="10" id="KW-1185">Reference proteome</keyword>
<dbReference type="CDD" id="cd03230">
    <property type="entry name" value="ABC_DR_subfamily_A"/>
    <property type="match status" value="1"/>
</dbReference>
<dbReference type="GO" id="GO:0005524">
    <property type="term" value="F:ATP binding"/>
    <property type="evidence" value="ECO:0007669"/>
    <property type="project" value="UniProtKB-KW"/>
</dbReference>
<comment type="subcellular location">
    <subcellularLocation>
        <location evidence="1">Cell membrane</location>
        <topology evidence="1">Peripheral membrane protein</topology>
    </subcellularLocation>
</comment>
<dbReference type="Proteomes" id="UP000321225">
    <property type="component" value="Unassembled WGS sequence"/>
</dbReference>
<dbReference type="Gene3D" id="3.40.50.300">
    <property type="entry name" value="P-loop containing nucleotide triphosphate hydrolases"/>
    <property type="match status" value="1"/>
</dbReference>
<accession>A0A511AED7</accession>
<dbReference type="RefSeq" id="WP_147039139.1">
    <property type="nucleotide sequence ID" value="NZ_BJUW01000006.1"/>
</dbReference>
<dbReference type="InterPro" id="IPR003439">
    <property type="entry name" value="ABC_transporter-like_ATP-bd"/>
</dbReference>
<dbReference type="InterPro" id="IPR027417">
    <property type="entry name" value="P-loop_NTPase"/>
</dbReference>
<comment type="caution">
    <text evidence="9">The sequence shown here is derived from an EMBL/GenBank/DDBJ whole genome shotgun (WGS) entry which is preliminary data.</text>
</comment>
<feature type="domain" description="ABC transporter" evidence="8">
    <location>
        <begin position="5"/>
        <end position="235"/>
    </location>
</feature>
<organism evidence="9 10">
    <name type="scientific">Microbacterium aerolatum</name>
    <dbReference type="NCBI Taxonomy" id="153731"/>
    <lineage>
        <taxon>Bacteria</taxon>
        <taxon>Bacillati</taxon>
        <taxon>Actinomycetota</taxon>
        <taxon>Actinomycetes</taxon>
        <taxon>Micrococcales</taxon>
        <taxon>Microbacteriaceae</taxon>
        <taxon>Microbacterium</taxon>
    </lineage>
</organism>
<dbReference type="PROSITE" id="PS50893">
    <property type="entry name" value="ABC_TRANSPORTER_2"/>
    <property type="match status" value="1"/>
</dbReference>
<comment type="similarity">
    <text evidence="2">Belongs to the ABC transporter superfamily.</text>
</comment>
<dbReference type="GO" id="GO:0005886">
    <property type="term" value="C:plasma membrane"/>
    <property type="evidence" value="ECO:0007669"/>
    <property type="project" value="UniProtKB-SubCell"/>
</dbReference>
<dbReference type="AlphaFoldDB" id="A0A511AED7"/>
<evidence type="ECO:0000256" key="7">
    <source>
        <dbReference type="SAM" id="MobiDB-lite"/>
    </source>
</evidence>
<sequence>MTDTIEVRALHKRYGRNVALHELDLYVRPGTIFGLIGPNGAGKTTTLRTLVDIIRPSSGTVRVLGEEPRHGGAALRRRIGYVPGELHLEGRSSGHRLLAFYAEVSGRAGEAASVLRTAHDLADRLGVDLDRPVRTLSKGNKQKLGLIQAFMHHPELLILDEPTSGLDPLMQREFLQLVREARDAGQTVLLSSHVLSEIQQTADEVAVLASGRIVAEGDVASLRLGSVRRVRVRIRGADAAVARTAFEKIAGVEGLDVAATAAPAVSGDPATGASTTASATGASVHLSATIEGAVDPFVKALAQYEVLDLTVEEPDLEESVLRLYGDATGADTSAPPPAADAPSKRRRQVEASAADGGVDEDAPRSRRSRSHGREGDRA</sequence>
<dbReference type="OrthoDB" id="9804819at2"/>
<reference evidence="9 10" key="1">
    <citation type="submission" date="2019-07" db="EMBL/GenBank/DDBJ databases">
        <title>Whole genome shotgun sequence of Microbacterium aerolatum NBRC 103071.</title>
        <authorList>
            <person name="Hosoyama A."/>
            <person name="Uohara A."/>
            <person name="Ohji S."/>
            <person name="Ichikawa N."/>
        </authorList>
    </citation>
    <scope>NUCLEOTIDE SEQUENCE [LARGE SCALE GENOMIC DNA]</scope>
    <source>
        <strain evidence="9 10">NBRC 103071</strain>
    </source>
</reference>
<evidence type="ECO:0000256" key="3">
    <source>
        <dbReference type="ARBA" id="ARBA00022448"/>
    </source>
</evidence>
<evidence type="ECO:0000256" key="1">
    <source>
        <dbReference type="ARBA" id="ARBA00004202"/>
    </source>
</evidence>
<protein>
    <recommendedName>
        <fullName evidence="8">ABC transporter domain-containing protein</fullName>
    </recommendedName>
</protein>
<keyword evidence="5" id="KW-0067">ATP-binding</keyword>
<dbReference type="GO" id="GO:0046677">
    <property type="term" value="P:response to antibiotic"/>
    <property type="evidence" value="ECO:0007669"/>
    <property type="project" value="UniProtKB-KW"/>
</dbReference>
<evidence type="ECO:0000256" key="5">
    <source>
        <dbReference type="ARBA" id="ARBA00022840"/>
    </source>
</evidence>
<dbReference type="SUPFAM" id="SSF52540">
    <property type="entry name" value="P-loop containing nucleoside triphosphate hydrolases"/>
    <property type="match status" value="1"/>
</dbReference>
<dbReference type="InterPro" id="IPR050763">
    <property type="entry name" value="ABC_transporter_ATP-binding"/>
</dbReference>
<dbReference type="InterPro" id="IPR003593">
    <property type="entry name" value="AAA+_ATPase"/>
</dbReference>
<gene>
    <name evidence="9" type="ORF">MAE01_17040</name>
</gene>
<keyword evidence="6" id="KW-0046">Antibiotic resistance</keyword>
<evidence type="ECO:0000313" key="9">
    <source>
        <dbReference type="EMBL" id="GEK86528.1"/>
    </source>
</evidence>
<dbReference type="EMBL" id="BJUW01000006">
    <property type="protein sequence ID" value="GEK86528.1"/>
    <property type="molecule type" value="Genomic_DNA"/>
</dbReference>
<keyword evidence="4" id="KW-0547">Nucleotide-binding</keyword>
<dbReference type="SMART" id="SM00382">
    <property type="entry name" value="AAA"/>
    <property type="match status" value="1"/>
</dbReference>
<dbReference type="PROSITE" id="PS00211">
    <property type="entry name" value="ABC_TRANSPORTER_1"/>
    <property type="match status" value="1"/>
</dbReference>
<evidence type="ECO:0000259" key="8">
    <source>
        <dbReference type="PROSITE" id="PS50893"/>
    </source>
</evidence>
<evidence type="ECO:0000313" key="10">
    <source>
        <dbReference type="Proteomes" id="UP000321225"/>
    </source>
</evidence>
<dbReference type="PANTHER" id="PTHR42711">
    <property type="entry name" value="ABC TRANSPORTER ATP-BINDING PROTEIN"/>
    <property type="match status" value="1"/>
</dbReference>
<keyword evidence="3" id="KW-0813">Transport</keyword>
<dbReference type="InterPro" id="IPR017871">
    <property type="entry name" value="ABC_transporter-like_CS"/>
</dbReference>
<evidence type="ECO:0000256" key="2">
    <source>
        <dbReference type="ARBA" id="ARBA00005417"/>
    </source>
</evidence>
<dbReference type="GO" id="GO:0016887">
    <property type="term" value="F:ATP hydrolysis activity"/>
    <property type="evidence" value="ECO:0007669"/>
    <property type="project" value="InterPro"/>
</dbReference>
<name>A0A511AED7_9MICO</name>
<proteinExistence type="inferred from homology"/>